<proteinExistence type="predicted"/>
<keyword evidence="1" id="KW-0472">Membrane</keyword>
<evidence type="ECO:0000313" key="2">
    <source>
        <dbReference type="EMBL" id="AYV84404.1"/>
    </source>
</evidence>
<gene>
    <name evidence="2" type="ORF">Hyperionvirus24_26</name>
</gene>
<keyword evidence="1" id="KW-0812">Transmembrane</keyword>
<evidence type="ECO:0000256" key="1">
    <source>
        <dbReference type="SAM" id="Phobius"/>
    </source>
</evidence>
<reference evidence="2" key="1">
    <citation type="submission" date="2018-10" db="EMBL/GenBank/DDBJ databases">
        <title>Hidden diversity of soil giant viruses.</title>
        <authorList>
            <person name="Schulz F."/>
            <person name="Alteio L."/>
            <person name="Goudeau D."/>
            <person name="Ryan E.M."/>
            <person name="Malmstrom R.R."/>
            <person name="Blanchard J."/>
            <person name="Woyke T."/>
        </authorList>
    </citation>
    <scope>NUCLEOTIDE SEQUENCE</scope>
    <source>
        <strain evidence="2">HYV1</strain>
    </source>
</reference>
<name>A0A3G5ACS5_9VIRU</name>
<keyword evidence="1" id="KW-1133">Transmembrane helix</keyword>
<dbReference type="EMBL" id="MK072406">
    <property type="protein sequence ID" value="AYV84404.1"/>
    <property type="molecule type" value="Genomic_DNA"/>
</dbReference>
<feature type="transmembrane region" description="Helical" evidence="1">
    <location>
        <begin position="63"/>
        <end position="89"/>
    </location>
</feature>
<accession>A0A3G5ACS5</accession>
<sequence>MSLSIAELEVLLQDDNEIFREKERAALINYLSNLNIKITAINDLIYNVDQKWKILTYPFIRSIIGYIADPLFSFFAVLGIITGLFLLIFSELPGVLSFLIAFGCLGISEVSDCCSQHDEIESIISEYELTPKNMSMAIGFVAEHKLEAYKEIYGNMQLIHDVLNPLIIPRLNEIKVFGEYREIINTLNQNLVKFQKQMLEKC</sequence>
<protein>
    <submittedName>
        <fullName evidence="2">Uncharacterized protein</fullName>
    </submittedName>
</protein>
<organism evidence="2">
    <name type="scientific">Hyperionvirus sp</name>
    <dbReference type="NCBI Taxonomy" id="2487770"/>
    <lineage>
        <taxon>Viruses</taxon>
        <taxon>Varidnaviria</taxon>
        <taxon>Bamfordvirae</taxon>
        <taxon>Nucleocytoviricota</taxon>
        <taxon>Megaviricetes</taxon>
        <taxon>Imitervirales</taxon>
        <taxon>Mimiviridae</taxon>
        <taxon>Klosneuvirinae</taxon>
    </lineage>
</organism>